<evidence type="ECO:0000313" key="3">
    <source>
        <dbReference type="Proteomes" id="UP000326759"/>
    </source>
</evidence>
<name>A0A5N5SYB3_9CRUS</name>
<sequence>MKEEKLLRMRTTMTYSYLNTLNNPFLATEGSIQKELVRSACLVLIGHAIGTIVFIPILDSSINSEMFRQLAKSLPSLYFILLIFVRWVITQGRLEESSSVLQRSHKVVVEDSLRTKIASVYNDMRKCLSDSNCRGSALKQAVFPIIFARPMWRVFLPAILISVLQGSAIGFRLIHDPMPYQSHYPMPYQRYEGHIGTVVPQLSGRFNKAKFKSLLSALSEKHIDKNYNGHIMTRIIMFCPNYTASPI</sequence>
<evidence type="ECO:0000313" key="2">
    <source>
        <dbReference type="EMBL" id="KAB7499206.1"/>
    </source>
</evidence>
<proteinExistence type="predicted"/>
<keyword evidence="1" id="KW-0472">Membrane</keyword>
<feature type="transmembrane region" description="Helical" evidence="1">
    <location>
        <begin position="36"/>
        <end position="58"/>
    </location>
</feature>
<reference evidence="2 3" key="1">
    <citation type="journal article" date="2019" name="PLoS Biol.">
        <title>Sex chromosomes control vertical transmission of feminizing Wolbachia symbionts in an isopod.</title>
        <authorList>
            <person name="Becking T."/>
            <person name="Chebbi M.A."/>
            <person name="Giraud I."/>
            <person name="Moumen B."/>
            <person name="Laverre T."/>
            <person name="Caubet Y."/>
            <person name="Peccoud J."/>
            <person name="Gilbert C."/>
            <person name="Cordaux R."/>
        </authorList>
    </citation>
    <scope>NUCLEOTIDE SEQUENCE [LARGE SCALE GENOMIC DNA]</scope>
    <source>
        <strain evidence="2">ANa2</strain>
        <tissue evidence="2">Whole body excluding digestive tract and cuticle</tissue>
    </source>
</reference>
<organism evidence="2 3">
    <name type="scientific">Armadillidium nasatum</name>
    <dbReference type="NCBI Taxonomy" id="96803"/>
    <lineage>
        <taxon>Eukaryota</taxon>
        <taxon>Metazoa</taxon>
        <taxon>Ecdysozoa</taxon>
        <taxon>Arthropoda</taxon>
        <taxon>Crustacea</taxon>
        <taxon>Multicrustacea</taxon>
        <taxon>Malacostraca</taxon>
        <taxon>Eumalacostraca</taxon>
        <taxon>Peracarida</taxon>
        <taxon>Isopoda</taxon>
        <taxon>Oniscidea</taxon>
        <taxon>Crinocheta</taxon>
        <taxon>Armadillidiidae</taxon>
        <taxon>Armadillidium</taxon>
    </lineage>
</organism>
<keyword evidence="3" id="KW-1185">Reference proteome</keyword>
<gene>
    <name evidence="2" type="ORF">Anas_13364</name>
</gene>
<comment type="caution">
    <text evidence="2">The sequence shown here is derived from an EMBL/GenBank/DDBJ whole genome shotgun (WGS) entry which is preliminary data.</text>
</comment>
<keyword evidence="1" id="KW-0812">Transmembrane</keyword>
<dbReference type="OrthoDB" id="6360577at2759"/>
<dbReference type="EMBL" id="SEYY01018580">
    <property type="protein sequence ID" value="KAB7499206.1"/>
    <property type="molecule type" value="Genomic_DNA"/>
</dbReference>
<accession>A0A5N5SYB3</accession>
<feature type="transmembrane region" description="Helical" evidence="1">
    <location>
        <begin position="70"/>
        <end position="89"/>
    </location>
</feature>
<dbReference type="Proteomes" id="UP000326759">
    <property type="component" value="Unassembled WGS sequence"/>
</dbReference>
<keyword evidence="1" id="KW-1133">Transmembrane helix</keyword>
<evidence type="ECO:0000256" key="1">
    <source>
        <dbReference type="SAM" id="Phobius"/>
    </source>
</evidence>
<protein>
    <submittedName>
        <fullName evidence="2">Uncharacterized protein</fullName>
    </submittedName>
</protein>
<dbReference type="AlphaFoldDB" id="A0A5N5SYB3"/>
<feature type="transmembrane region" description="Helical" evidence="1">
    <location>
        <begin position="154"/>
        <end position="174"/>
    </location>
</feature>